<dbReference type="EMBL" id="GGEC01038097">
    <property type="protein sequence ID" value="MBX18581.1"/>
    <property type="molecule type" value="Transcribed_RNA"/>
</dbReference>
<protein>
    <submittedName>
        <fullName evidence="1">Nudix hydrolase 7-like</fullName>
    </submittedName>
</protein>
<organism evidence="1">
    <name type="scientific">Rhizophora mucronata</name>
    <name type="common">Asiatic mangrove</name>
    <dbReference type="NCBI Taxonomy" id="61149"/>
    <lineage>
        <taxon>Eukaryota</taxon>
        <taxon>Viridiplantae</taxon>
        <taxon>Streptophyta</taxon>
        <taxon>Embryophyta</taxon>
        <taxon>Tracheophyta</taxon>
        <taxon>Spermatophyta</taxon>
        <taxon>Magnoliopsida</taxon>
        <taxon>eudicotyledons</taxon>
        <taxon>Gunneridae</taxon>
        <taxon>Pentapetalae</taxon>
        <taxon>rosids</taxon>
        <taxon>fabids</taxon>
        <taxon>Malpighiales</taxon>
        <taxon>Rhizophoraceae</taxon>
        <taxon>Rhizophora</taxon>
    </lineage>
</organism>
<sequence length="50" mass="5198">MEALSKGMNMPESIGSFISTIMPPYESSTALSNSTCSIPFTGTGCSFTGK</sequence>
<reference evidence="1" key="1">
    <citation type="submission" date="2018-02" db="EMBL/GenBank/DDBJ databases">
        <title>Rhizophora mucronata_Transcriptome.</title>
        <authorList>
            <person name="Meera S.P."/>
            <person name="Sreeshan A."/>
            <person name="Augustine A."/>
        </authorList>
    </citation>
    <scope>NUCLEOTIDE SEQUENCE</scope>
    <source>
        <tissue evidence="1">Leaf</tissue>
    </source>
</reference>
<name>A0A2P2LKV6_RHIMU</name>
<keyword evidence="1" id="KW-0378">Hydrolase</keyword>
<proteinExistence type="predicted"/>
<accession>A0A2P2LKV6</accession>
<dbReference type="AlphaFoldDB" id="A0A2P2LKV6"/>
<evidence type="ECO:0000313" key="1">
    <source>
        <dbReference type="EMBL" id="MBX18581.1"/>
    </source>
</evidence>
<dbReference type="GO" id="GO:0016787">
    <property type="term" value="F:hydrolase activity"/>
    <property type="evidence" value="ECO:0007669"/>
    <property type="project" value="UniProtKB-KW"/>
</dbReference>